<evidence type="ECO:0000313" key="8">
    <source>
        <dbReference type="EMBL" id="KAJ6673554.1"/>
    </source>
</evidence>
<dbReference type="GO" id="GO:0016787">
    <property type="term" value="F:hydrolase activity"/>
    <property type="evidence" value="ECO:0007669"/>
    <property type="project" value="UniProtKB-KW"/>
</dbReference>
<dbReference type="AlphaFoldDB" id="A0A9Q0NPJ2"/>
<evidence type="ECO:0000256" key="2">
    <source>
        <dbReference type="ARBA" id="ARBA00008668"/>
    </source>
</evidence>
<evidence type="ECO:0000256" key="4">
    <source>
        <dbReference type="ARBA" id="ARBA00022729"/>
    </source>
</evidence>
<dbReference type="PANTHER" id="PTHR45650">
    <property type="entry name" value="GDSL-LIKE LIPASE/ACYLHYDROLASE-RELATED"/>
    <property type="match status" value="1"/>
</dbReference>
<keyword evidence="4" id="KW-0732">Signal</keyword>
<name>A0A9Q0NPJ2_SALVM</name>
<dbReference type="Proteomes" id="UP001151529">
    <property type="component" value="Chromosome 18"/>
</dbReference>
<organism evidence="8 9">
    <name type="scientific">Salix viminalis</name>
    <name type="common">Common osier</name>
    <name type="synonym">Basket willow</name>
    <dbReference type="NCBI Taxonomy" id="40686"/>
    <lineage>
        <taxon>Eukaryota</taxon>
        <taxon>Viridiplantae</taxon>
        <taxon>Streptophyta</taxon>
        <taxon>Embryophyta</taxon>
        <taxon>Tracheophyta</taxon>
        <taxon>Spermatophyta</taxon>
        <taxon>Magnoliopsida</taxon>
        <taxon>eudicotyledons</taxon>
        <taxon>Gunneridae</taxon>
        <taxon>Pentapetalae</taxon>
        <taxon>rosids</taxon>
        <taxon>fabids</taxon>
        <taxon>Malpighiales</taxon>
        <taxon>Salicaceae</taxon>
        <taxon>Saliceae</taxon>
        <taxon>Salix</taxon>
    </lineage>
</organism>
<comment type="similarity">
    <text evidence="2">Belongs to the 'GDSL' lipolytic enzyme family.</text>
</comment>
<dbReference type="GO" id="GO:0005576">
    <property type="term" value="C:extracellular region"/>
    <property type="evidence" value="ECO:0007669"/>
    <property type="project" value="UniProtKB-SubCell"/>
</dbReference>
<reference evidence="8 9" key="1">
    <citation type="journal article" date="2023" name="Int. J. Mol. Sci.">
        <title>De Novo Assembly and Annotation of 11 Diverse Shrub Willow (Salix) Genomes Reveals Novel Gene Organization in Sex-Linked Regions.</title>
        <authorList>
            <person name="Hyden B."/>
            <person name="Feng K."/>
            <person name="Yates T.B."/>
            <person name="Jawdy S."/>
            <person name="Cereghino C."/>
            <person name="Smart L.B."/>
            <person name="Muchero W."/>
        </authorList>
    </citation>
    <scope>NUCLEOTIDE SEQUENCE [LARGE SCALE GENOMIC DNA]</scope>
    <source>
        <tissue evidence="8">Shoot tip</tissue>
    </source>
</reference>
<protein>
    <submittedName>
        <fullName evidence="8">GDSL-LIKE LIPASE/ACYLHYDROLASE-RELATED</fullName>
    </submittedName>
</protein>
<evidence type="ECO:0000256" key="1">
    <source>
        <dbReference type="ARBA" id="ARBA00004613"/>
    </source>
</evidence>
<keyword evidence="3" id="KW-0964">Secreted</keyword>
<comment type="subcellular location">
    <subcellularLocation>
        <location evidence="1">Secreted</location>
    </subcellularLocation>
</comment>
<keyword evidence="5" id="KW-0378">Hydrolase</keyword>
<dbReference type="InterPro" id="IPR036514">
    <property type="entry name" value="SGNH_hydro_sf"/>
</dbReference>
<evidence type="ECO:0000256" key="3">
    <source>
        <dbReference type="ARBA" id="ARBA00022525"/>
    </source>
</evidence>
<dbReference type="EMBL" id="JAPFFL010000017">
    <property type="protein sequence ID" value="KAJ6673554.1"/>
    <property type="molecule type" value="Genomic_DNA"/>
</dbReference>
<dbReference type="InterPro" id="IPR051238">
    <property type="entry name" value="GDSL_esterase/lipase"/>
</dbReference>
<keyword evidence="7" id="KW-0443">Lipid metabolism</keyword>
<dbReference type="GO" id="GO:0016042">
    <property type="term" value="P:lipid catabolic process"/>
    <property type="evidence" value="ECO:0007669"/>
    <property type="project" value="UniProtKB-KW"/>
</dbReference>
<proteinExistence type="inferred from homology"/>
<evidence type="ECO:0000256" key="6">
    <source>
        <dbReference type="ARBA" id="ARBA00022963"/>
    </source>
</evidence>
<keyword evidence="6" id="KW-0442">Lipid degradation</keyword>
<dbReference type="PANTHER" id="PTHR45650:SF9">
    <property type="entry name" value="SGNH HYDROLASE-TYPE ESTERASE DOMAIN-CONTAINING PROTEIN"/>
    <property type="match status" value="1"/>
</dbReference>
<comment type="caution">
    <text evidence="8">The sequence shown here is derived from an EMBL/GenBank/DDBJ whole genome shotgun (WGS) entry which is preliminary data.</text>
</comment>
<gene>
    <name evidence="8" type="ORF">OIU85_012550</name>
</gene>
<sequence>MSVVLLVWTLRKPAPQVPCFFVFGDCLFDEGINNHLNTPAKVNNLTYGIDSFTGASGSRTIRFRKLHYMTNFGVGGCNNFPDGVNYGLGGGGILDITGSHN</sequence>
<keyword evidence="9" id="KW-1185">Reference proteome</keyword>
<accession>A0A9Q0NPJ2</accession>
<evidence type="ECO:0000256" key="5">
    <source>
        <dbReference type="ARBA" id="ARBA00022801"/>
    </source>
</evidence>
<evidence type="ECO:0000256" key="7">
    <source>
        <dbReference type="ARBA" id="ARBA00023098"/>
    </source>
</evidence>
<evidence type="ECO:0000313" key="9">
    <source>
        <dbReference type="Proteomes" id="UP001151529"/>
    </source>
</evidence>
<dbReference type="Gene3D" id="3.40.50.1110">
    <property type="entry name" value="SGNH hydrolase"/>
    <property type="match status" value="1"/>
</dbReference>